<dbReference type="EMBL" id="BDIP01002043">
    <property type="protein sequence ID" value="GCA63018.1"/>
    <property type="molecule type" value="Genomic_DNA"/>
</dbReference>
<dbReference type="GO" id="GO:0031267">
    <property type="term" value="F:small GTPase binding"/>
    <property type="evidence" value="ECO:0007669"/>
    <property type="project" value="TreeGrafter"/>
</dbReference>
<proteinExistence type="predicted"/>
<dbReference type="SMART" id="SM00368">
    <property type="entry name" value="LRR_RI"/>
    <property type="match status" value="4"/>
</dbReference>
<dbReference type="Proteomes" id="UP000265618">
    <property type="component" value="Unassembled WGS sequence"/>
</dbReference>
<dbReference type="GO" id="GO:0005634">
    <property type="term" value="C:nucleus"/>
    <property type="evidence" value="ECO:0007669"/>
    <property type="project" value="TreeGrafter"/>
</dbReference>
<dbReference type="GO" id="GO:0006913">
    <property type="term" value="P:nucleocytoplasmic transport"/>
    <property type="evidence" value="ECO:0007669"/>
    <property type="project" value="TreeGrafter"/>
</dbReference>
<evidence type="ECO:0000313" key="1">
    <source>
        <dbReference type="EMBL" id="GCA63018.1"/>
    </source>
</evidence>
<keyword evidence="2" id="KW-1185">Reference proteome</keyword>
<dbReference type="OrthoDB" id="120976at2759"/>
<protein>
    <submittedName>
        <fullName evidence="1">Uncharacterized protein</fullName>
    </submittedName>
</protein>
<dbReference type="PANTHER" id="PTHR24113:SF15">
    <property type="entry name" value="NACHT DOMAIN-CONTAINING PROTEIN"/>
    <property type="match status" value="1"/>
</dbReference>
<dbReference type="SUPFAM" id="SSF52047">
    <property type="entry name" value="RNI-like"/>
    <property type="match status" value="1"/>
</dbReference>
<name>A0A391NV05_9EUKA</name>
<organism evidence="1 2">
    <name type="scientific">Kipferlia bialata</name>
    <dbReference type="NCBI Taxonomy" id="797122"/>
    <lineage>
        <taxon>Eukaryota</taxon>
        <taxon>Metamonada</taxon>
        <taxon>Carpediemonas-like organisms</taxon>
        <taxon>Kipferlia</taxon>
    </lineage>
</organism>
<dbReference type="Pfam" id="PF13516">
    <property type="entry name" value="LRR_6"/>
    <property type="match status" value="2"/>
</dbReference>
<reference evidence="1 2" key="1">
    <citation type="journal article" date="2018" name="PLoS ONE">
        <title>The draft genome of Kipferlia bialata reveals reductive genome evolution in fornicate parasites.</title>
        <authorList>
            <person name="Tanifuji G."/>
            <person name="Takabayashi S."/>
            <person name="Kume K."/>
            <person name="Takagi M."/>
            <person name="Nakayama T."/>
            <person name="Kamikawa R."/>
            <person name="Inagaki Y."/>
            <person name="Hashimoto T."/>
        </authorList>
    </citation>
    <scope>NUCLEOTIDE SEQUENCE [LARGE SCALE GENOMIC DNA]</scope>
    <source>
        <strain evidence="1">NY0173</strain>
    </source>
</reference>
<sequence>MNSFDHWAAAALCRVLRSTHNLKTLYLSAASCDTLSSVALVNAVKGLSKLSHLDLIGNPIGKEGGKALAAAFSHTPHITELHVQKCFPDGDASAFIAALPLVPRLHYLNMHTNPLSTHSIDTLTGVMAKLPRLKTLRFNSCPSFDDRCAKALASSMGSFPNLLELRLSKSGMSPVGVTAISSSLHHTPRLTNLNLATCEIEDGGVTDLARALPHLRSLRQLVLSGNPIGNTGAAELLAALPYVPSLSQCTIDGSVSKTVRDHISDTLSVPSADRGRALTVGLLNRIDALEQDQLRQTQQAAEYLACTPAACESLRALIKEVKQFDATSLSTHIAQVVAYSPLTEGVTTHHKRLVEFMTEHPTTKVSSEDCTALCATLDPLLSALQVSLAAVSELDFDPAASISQVKTGAALLRQVAGVNSYCLPASTFGLTLTQKRQYHIATEYNTAEAALYTAACALIDLEDTLLASSTIADSLSPLDAASCSADLESANVLLQTLQRLAPLQEKATALLHALGEIDPVEDGEIANAEYDLKAASLHVENPRVSESERQGLQLTMTKHTARLADLKQRERDRNTLLSQLAQYLMFEAVAKALGREVQSGVEIELDNQYDGEIIKVTHDTEEMGSVAAA</sequence>
<dbReference type="InterPro" id="IPR027038">
    <property type="entry name" value="RanGap"/>
</dbReference>
<dbReference type="InterPro" id="IPR001611">
    <property type="entry name" value="Leu-rich_rpt"/>
</dbReference>
<dbReference type="GO" id="GO:0048471">
    <property type="term" value="C:perinuclear region of cytoplasm"/>
    <property type="evidence" value="ECO:0007669"/>
    <property type="project" value="TreeGrafter"/>
</dbReference>
<dbReference type="PANTHER" id="PTHR24113">
    <property type="entry name" value="RAN GTPASE-ACTIVATING PROTEIN 1"/>
    <property type="match status" value="1"/>
</dbReference>
<dbReference type="GO" id="GO:0005829">
    <property type="term" value="C:cytosol"/>
    <property type="evidence" value="ECO:0007669"/>
    <property type="project" value="TreeGrafter"/>
</dbReference>
<dbReference type="InterPro" id="IPR032675">
    <property type="entry name" value="LRR_dom_sf"/>
</dbReference>
<dbReference type="Gene3D" id="3.80.10.10">
    <property type="entry name" value="Ribonuclease Inhibitor"/>
    <property type="match status" value="2"/>
</dbReference>
<evidence type="ECO:0000313" key="2">
    <source>
        <dbReference type="Proteomes" id="UP000265618"/>
    </source>
</evidence>
<gene>
    <name evidence="1" type="ORF">KIPB_007328</name>
</gene>
<accession>A0A391NV05</accession>
<dbReference type="AlphaFoldDB" id="A0A391NV05"/>
<dbReference type="GO" id="GO:0005096">
    <property type="term" value="F:GTPase activator activity"/>
    <property type="evidence" value="ECO:0007669"/>
    <property type="project" value="InterPro"/>
</dbReference>
<comment type="caution">
    <text evidence="1">The sequence shown here is derived from an EMBL/GenBank/DDBJ whole genome shotgun (WGS) entry which is preliminary data.</text>
</comment>